<dbReference type="GO" id="GO:0006220">
    <property type="term" value="P:pyrimidine nucleotide metabolic process"/>
    <property type="evidence" value="ECO:0007669"/>
    <property type="project" value="UniProtKB-UniRule"/>
</dbReference>
<sequence>MSKSLIIAIDGPAGSGKSTIAKFLAEKLKLLYIDTGAMYRAVTLNVLNNRIDPSNAEQVSEIAANSRIGLKRNNNGLIVMLNDKDVTEQIRSKEVNAAVSDIAKIKEVRKIMVKQQQMLGKGGGVILEGRDIGTVVFPDADFKFFLDAAPGERARRRYDEIKGKYAVTLTEIERNVSRRDNIDSNREAGPLKQAADAVYIDTTDLTIEEVVERILKIIR</sequence>
<evidence type="ECO:0000256" key="5">
    <source>
        <dbReference type="ARBA" id="ARBA00022840"/>
    </source>
</evidence>
<protein>
    <recommendedName>
        <fullName evidence="8">Cytidylate kinase</fullName>
        <shortName evidence="8">CK</shortName>
        <ecNumber evidence="8">2.7.4.25</ecNumber>
    </recommendedName>
    <alternativeName>
        <fullName evidence="8">Cytidine monophosphate kinase</fullName>
        <shortName evidence="8">CMP kinase</shortName>
    </alternativeName>
</protein>
<name>A0A2H0LZK6_9BACT</name>
<dbReference type="PANTHER" id="PTHR21299">
    <property type="entry name" value="CYTIDYLATE KINASE/PANTOATE-BETA-ALANINE LIGASE"/>
    <property type="match status" value="1"/>
</dbReference>
<feature type="domain" description="Cytidylate kinase" evidence="9">
    <location>
        <begin position="7"/>
        <end position="218"/>
    </location>
</feature>
<dbReference type="InterPro" id="IPR003136">
    <property type="entry name" value="Cytidylate_kin"/>
</dbReference>
<dbReference type="PANTHER" id="PTHR21299:SF2">
    <property type="entry name" value="CYTIDYLATE KINASE"/>
    <property type="match status" value="1"/>
</dbReference>
<dbReference type="AlphaFoldDB" id="A0A2H0LZK6"/>
<gene>
    <name evidence="8" type="primary">cmk</name>
    <name evidence="10" type="ORF">COV72_00760</name>
</gene>
<comment type="subcellular location">
    <subcellularLocation>
        <location evidence="8">Cytoplasm</location>
    </subcellularLocation>
</comment>
<evidence type="ECO:0000256" key="4">
    <source>
        <dbReference type="ARBA" id="ARBA00022777"/>
    </source>
</evidence>
<comment type="similarity">
    <text evidence="1 8">Belongs to the cytidylate kinase family. Type 1 subfamily.</text>
</comment>
<dbReference type="HAMAP" id="MF_00238">
    <property type="entry name" value="Cytidyl_kinase_type1"/>
    <property type="match status" value="1"/>
</dbReference>
<comment type="catalytic activity">
    <reaction evidence="7 8">
        <text>CMP + ATP = CDP + ADP</text>
        <dbReference type="Rhea" id="RHEA:11600"/>
        <dbReference type="ChEBI" id="CHEBI:30616"/>
        <dbReference type="ChEBI" id="CHEBI:58069"/>
        <dbReference type="ChEBI" id="CHEBI:60377"/>
        <dbReference type="ChEBI" id="CHEBI:456216"/>
        <dbReference type="EC" id="2.7.4.25"/>
    </reaction>
</comment>
<evidence type="ECO:0000256" key="1">
    <source>
        <dbReference type="ARBA" id="ARBA00009427"/>
    </source>
</evidence>
<reference evidence="10 11" key="1">
    <citation type="submission" date="2017-09" db="EMBL/GenBank/DDBJ databases">
        <title>Depth-based differentiation of microbial function through sediment-hosted aquifers and enrichment of novel symbionts in the deep terrestrial subsurface.</title>
        <authorList>
            <person name="Probst A.J."/>
            <person name="Ladd B."/>
            <person name="Jarett J.K."/>
            <person name="Geller-Mcgrath D.E."/>
            <person name="Sieber C.M."/>
            <person name="Emerson J.B."/>
            <person name="Anantharaman K."/>
            <person name="Thomas B.C."/>
            <person name="Malmstrom R."/>
            <person name="Stieglmeier M."/>
            <person name="Klingl A."/>
            <person name="Woyke T."/>
            <person name="Ryan C.M."/>
            <person name="Banfield J.F."/>
        </authorList>
    </citation>
    <scope>NUCLEOTIDE SEQUENCE [LARGE SCALE GENOMIC DNA]</scope>
    <source>
        <strain evidence="10">CG11_big_fil_rev_8_21_14_0_20_42_13</strain>
    </source>
</reference>
<accession>A0A2H0LZK6</accession>
<dbReference type="SUPFAM" id="SSF52540">
    <property type="entry name" value="P-loop containing nucleoside triphosphate hydrolases"/>
    <property type="match status" value="1"/>
</dbReference>
<comment type="catalytic activity">
    <reaction evidence="6 8">
        <text>dCMP + ATP = dCDP + ADP</text>
        <dbReference type="Rhea" id="RHEA:25094"/>
        <dbReference type="ChEBI" id="CHEBI:30616"/>
        <dbReference type="ChEBI" id="CHEBI:57566"/>
        <dbReference type="ChEBI" id="CHEBI:58593"/>
        <dbReference type="ChEBI" id="CHEBI:456216"/>
        <dbReference type="EC" id="2.7.4.25"/>
    </reaction>
</comment>
<keyword evidence="5 8" id="KW-0067">ATP-binding</keyword>
<dbReference type="EMBL" id="PCWA01000014">
    <property type="protein sequence ID" value="PIQ89859.1"/>
    <property type="molecule type" value="Genomic_DNA"/>
</dbReference>
<evidence type="ECO:0000256" key="7">
    <source>
        <dbReference type="ARBA" id="ARBA00048478"/>
    </source>
</evidence>
<dbReference type="GO" id="GO:0036431">
    <property type="term" value="F:dCMP kinase activity"/>
    <property type="evidence" value="ECO:0007669"/>
    <property type="project" value="InterPro"/>
</dbReference>
<dbReference type="CDD" id="cd02020">
    <property type="entry name" value="CMPK"/>
    <property type="match status" value="1"/>
</dbReference>
<dbReference type="GO" id="GO:0005524">
    <property type="term" value="F:ATP binding"/>
    <property type="evidence" value="ECO:0007669"/>
    <property type="project" value="UniProtKB-UniRule"/>
</dbReference>
<keyword evidence="2 8" id="KW-0808">Transferase</keyword>
<evidence type="ECO:0000259" key="9">
    <source>
        <dbReference type="Pfam" id="PF02224"/>
    </source>
</evidence>
<keyword evidence="8" id="KW-0963">Cytoplasm</keyword>
<organism evidence="10 11">
    <name type="scientific">Candidatus Ghiorseimicrobium undicola</name>
    <dbReference type="NCBI Taxonomy" id="1974746"/>
    <lineage>
        <taxon>Bacteria</taxon>
        <taxon>Pseudomonadati</taxon>
        <taxon>Candidatus Omnitrophota</taxon>
        <taxon>Candidatus Ghiorseimicrobium</taxon>
    </lineage>
</organism>
<dbReference type="InterPro" id="IPR011994">
    <property type="entry name" value="Cytidylate_kinase_dom"/>
</dbReference>
<evidence type="ECO:0000256" key="8">
    <source>
        <dbReference type="HAMAP-Rule" id="MF_00238"/>
    </source>
</evidence>
<comment type="caution">
    <text evidence="10">The sequence shown here is derived from an EMBL/GenBank/DDBJ whole genome shotgun (WGS) entry which is preliminary data.</text>
</comment>
<evidence type="ECO:0000256" key="3">
    <source>
        <dbReference type="ARBA" id="ARBA00022741"/>
    </source>
</evidence>
<dbReference type="GO" id="GO:0036430">
    <property type="term" value="F:CMP kinase activity"/>
    <property type="evidence" value="ECO:0007669"/>
    <property type="project" value="RHEA"/>
</dbReference>
<dbReference type="GO" id="GO:0015949">
    <property type="term" value="P:nucleobase-containing small molecule interconversion"/>
    <property type="evidence" value="ECO:0007669"/>
    <property type="project" value="TreeGrafter"/>
</dbReference>
<dbReference type="NCBIfam" id="TIGR00017">
    <property type="entry name" value="cmk"/>
    <property type="match status" value="1"/>
</dbReference>
<evidence type="ECO:0000313" key="10">
    <source>
        <dbReference type="EMBL" id="PIQ89859.1"/>
    </source>
</evidence>
<dbReference type="EC" id="2.7.4.25" evidence="8"/>
<proteinExistence type="inferred from homology"/>
<dbReference type="GO" id="GO:0005829">
    <property type="term" value="C:cytosol"/>
    <property type="evidence" value="ECO:0007669"/>
    <property type="project" value="TreeGrafter"/>
</dbReference>
<dbReference type="Proteomes" id="UP000229641">
    <property type="component" value="Unassembled WGS sequence"/>
</dbReference>
<feature type="binding site" evidence="8">
    <location>
        <begin position="11"/>
        <end position="19"/>
    </location>
    <ligand>
        <name>ATP</name>
        <dbReference type="ChEBI" id="CHEBI:30616"/>
    </ligand>
</feature>
<keyword evidence="3 8" id="KW-0547">Nucleotide-binding</keyword>
<evidence type="ECO:0000256" key="6">
    <source>
        <dbReference type="ARBA" id="ARBA00047615"/>
    </source>
</evidence>
<dbReference type="Gene3D" id="3.40.50.300">
    <property type="entry name" value="P-loop containing nucleotide triphosphate hydrolases"/>
    <property type="match status" value="1"/>
</dbReference>
<evidence type="ECO:0000313" key="11">
    <source>
        <dbReference type="Proteomes" id="UP000229641"/>
    </source>
</evidence>
<keyword evidence="4 8" id="KW-0418">Kinase</keyword>
<evidence type="ECO:0000256" key="2">
    <source>
        <dbReference type="ARBA" id="ARBA00022679"/>
    </source>
</evidence>
<dbReference type="Pfam" id="PF02224">
    <property type="entry name" value="Cytidylate_kin"/>
    <property type="match status" value="1"/>
</dbReference>
<dbReference type="InterPro" id="IPR027417">
    <property type="entry name" value="P-loop_NTPase"/>
</dbReference>